<proteinExistence type="predicted"/>
<accession>V5TYH6</accession>
<dbReference type="RefSeq" id="WP_023898695.1">
    <property type="nucleotide sequence ID" value="NC_023032.1"/>
</dbReference>
<dbReference type="AlphaFoldDB" id="V5TYH6"/>
<sequence length="93" mass="10367">MSKYIVKARSFINGRIYEAGEEIDFEGNAGHNLVAKDKASNEDRPQPVDPDADKILDDLRNEYIDLFGEAPHHNAGAKSLQEKIDAKKKELGV</sequence>
<dbReference type="EMBL" id="CP006731">
    <property type="protein sequence ID" value="AHB70336.1"/>
    <property type="molecule type" value="Genomic_DNA"/>
</dbReference>
<dbReference type="HOGENOM" id="CLU_170999_0_0_6"/>
<evidence type="ECO:0000313" key="1">
    <source>
        <dbReference type="EMBL" id="AHB70336.1"/>
    </source>
</evidence>
<organism evidence="1 2">
    <name type="scientific">Cronobacter malonaticus</name>
    <dbReference type="NCBI Taxonomy" id="413503"/>
    <lineage>
        <taxon>Bacteria</taxon>
        <taxon>Pseudomonadati</taxon>
        <taxon>Pseudomonadota</taxon>
        <taxon>Gammaproteobacteria</taxon>
        <taxon>Enterobacterales</taxon>
        <taxon>Enterobacteriaceae</taxon>
        <taxon>Cronobacter</taxon>
    </lineage>
</organism>
<dbReference type="PATRIC" id="fig|1401659.3.peg.1954"/>
<gene>
    <name evidence="1" type="ORF">P262_02770</name>
</gene>
<protein>
    <submittedName>
        <fullName evidence="1">Uncharacterized protein</fullName>
    </submittedName>
</protein>
<name>V5TYH6_9ENTR</name>
<evidence type="ECO:0000313" key="2">
    <source>
        <dbReference type="Proteomes" id="UP000018545"/>
    </source>
</evidence>
<dbReference type="KEGG" id="csi:P262_02770"/>
<dbReference type="Proteomes" id="UP000018545">
    <property type="component" value="Chromosome"/>
</dbReference>
<reference evidence="1 2" key="1">
    <citation type="journal article" date="2014" name="Genome Announc.">
        <title>Complete Genome Sequence of Cronobacter sakazakii Strain CMCC 45402.</title>
        <authorList>
            <person name="Zhao Z."/>
            <person name="Wang L."/>
            <person name="Wang B."/>
            <person name="Liang H."/>
            <person name="Ye Q."/>
            <person name="Zeng M."/>
        </authorList>
    </citation>
    <scope>NUCLEOTIDE SEQUENCE [LARGE SCALE GENOMIC DNA]</scope>
    <source>
        <strain evidence="2">45402</strain>
    </source>
</reference>